<keyword evidence="7" id="KW-0966">Cell projection</keyword>
<dbReference type="Pfam" id="PF00700">
    <property type="entry name" value="Flagellin_C"/>
    <property type="match status" value="1"/>
</dbReference>
<proteinExistence type="inferred from homology"/>
<dbReference type="Gene3D" id="1.20.1330.10">
    <property type="entry name" value="f41 fragment of flagellin, N-terminal domain"/>
    <property type="match status" value="1"/>
</dbReference>
<dbReference type="RefSeq" id="WP_053779529.1">
    <property type="nucleotide sequence ID" value="NZ_LITU01000034.1"/>
</dbReference>
<feature type="domain" description="Flagellin C-terminal" evidence="6">
    <location>
        <begin position="222"/>
        <end position="304"/>
    </location>
</feature>
<dbReference type="GO" id="GO:0009424">
    <property type="term" value="C:bacterial-type flagellum hook"/>
    <property type="evidence" value="ECO:0007669"/>
    <property type="project" value="InterPro"/>
</dbReference>
<sequence>MRITNNMLSSQLLLNLNRNAQQMNNTQTQLATGRKINKPSDDPVGITYSLRYRAELSSNEQYQKNVDTAISWLEFNDTVMNQAGEVVQRLRELTVKGSTGTNPQSALDSINEEVKQLKEQLIDISNSKLNGKYIFNGETYDVKPYDFPANPDGSFDTSNAASVLTDKGKINFIVGESVQLPINVNGNEVFGTETEEDNLFVTVNNIMKALTDGNTEELSKQLDNIDSRMDKMLAIRSELGAKTNRVDLMMGRLDDLNINLTDLQAKVEDADYAELAMKSKIQENIYNASLSAGAKIISPSLVDFLR</sequence>
<dbReference type="GO" id="GO:0071973">
    <property type="term" value="P:bacterial-type flagellum-dependent cell motility"/>
    <property type="evidence" value="ECO:0007669"/>
    <property type="project" value="InterPro"/>
</dbReference>
<dbReference type="NCBIfam" id="TIGR02550">
    <property type="entry name" value="flagell_flgL"/>
    <property type="match status" value="1"/>
</dbReference>
<evidence type="ECO:0000259" key="6">
    <source>
        <dbReference type="Pfam" id="PF00700"/>
    </source>
</evidence>
<dbReference type="InterPro" id="IPR001492">
    <property type="entry name" value="Flagellin"/>
</dbReference>
<dbReference type="Proteomes" id="UP000037688">
    <property type="component" value="Unassembled WGS sequence"/>
</dbReference>
<evidence type="ECO:0000256" key="1">
    <source>
        <dbReference type="ARBA" id="ARBA00004365"/>
    </source>
</evidence>
<evidence type="ECO:0000313" key="8">
    <source>
        <dbReference type="Proteomes" id="UP000037688"/>
    </source>
</evidence>
<evidence type="ECO:0000256" key="2">
    <source>
        <dbReference type="ARBA" id="ARBA00005709"/>
    </source>
</evidence>
<evidence type="ECO:0000256" key="4">
    <source>
        <dbReference type="SAM" id="Coils"/>
    </source>
</evidence>
<dbReference type="InterPro" id="IPR046358">
    <property type="entry name" value="Flagellin_C"/>
</dbReference>
<accession>A0A0N0C5T7</accession>
<feature type="coiled-coil region" evidence="4">
    <location>
        <begin position="246"/>
        <end position="273"/>
    </location>
</feature>
<dbReference type="SUPFAM" id="SSF64518">
    <property type="entry name" value="Phase 1 flagellin"/>
    <property type="match status" value="1"/>
</dbReference>
<dbReference type="AlphaFoldDB" id="A0A0N0C5T7"/>
<evidence type="ECO:0000256" key="3">
    <source>
        <dbReference type="ARBA" id="ARBA00023143"/>
    </source>
</evidence>
<name>A0A0N0C5T7_9BACL</name>
<keyword evidence="3" id="KW-0975">Bacterial flagellum</keyword>
<comment type="subcellular location">
    <subcellularLocation>
        <location evidence="1">Bacterial flagellum</location>
    </subcellularLocation>
</comment>
<evidence type="ECO:0000259" key="5">
    <source>
        <dbReference type="Pfam" id="PF00669"/>
    </source>
</evidence>
<dbReference type="Pfam" id="PF00669">
    <property type="entry name" value="Flagellin_N"/>
    <property type="match status" value="1"/>
</dbReference>
<keyword evidence="4" id="KW-0175">Coiled coil</keyword>
<protein>
    <submittedName>
        <fullName evidence="7">Flagellar biosynthesis protein FlgL</fullName>
    </submittedName>
</protein>
<comment type="caution">
    <text evidence="7">The sequence shown here is derived from an EMBL/GenBank/DDBJ whole genome shotgun (WGS) entry which is preliminary data.</text>
</comment>
<keyword evidence="7" id="KW-0969">Cilium</keyword>
<dbReference type="InterPro" id="IPR001029">
    <property type="entry name" value="Flagellin_N"/>
</dbReference>
<dbReference type="PRINTS" id="PR00207">
    <property type="entry name" value="FLAGELLIN"/>
</dbReference>
<dbReference type="GO" id="GO:0005198">
    <property type="term" value="F:structural molecule activity"/>
    <property type="evidence" value="ECO:0007669"/>
    <property type="project" value="InterPro"/>
</dbReference>
<keyword evidence="7" id="KW-0282">Flagellum</keyword>
<dbReference type="InterPro" id="IPR013384">
    <property type="entry name" value="Flagell_FlgL"/>
</dbReference>
<keyword evidence="8" id="KW-1185">Reference proteome</keyword>
<reference evidence="7 8" key="1">
    <citation type="submission" date="2015-08" db="EMBL/GenBank/DDBJ databases">
        <title>Draft genome sequence of cellulolytic and xylanolytic Paenibacillus sp. A59, isolated from a decaying forest soil from Patagonia, Argentina.</title>
        <authorList>
            <person name="Ghio S."/>
            <person name="Caceres A.M."/>
            <person name="Talia P."/>
            <person name="Grasso D."/>
            <person name="Campos E."/>
        </authorList>
    </citation>
    <scope>NUCLEOTIDE SEQUENCE [LARGE SCALE GENOMIC DNA]</scope>
    <source>
        <strain evidence="7 8">A59</strain>
    </source>
</reference>
<evidence type="ECO:0000313" key="7">
    <source>
        <dbReference type="EMBL" id="KOY17755.1"/>
    </source>
</evidence>
<organism evidence="7 8">
    <name type="scientific">Paenibacillus xylanivorans</name>
    <dbReference type="NCBI Taxonomy" id="1705561"/>
    <lineage>
        <taxon>Bacteria</taxon>
        <taxon>Bacillati</taxon>
        <taxon>Bacillota</taxon>
        <taxon>Bacilli</taxon>
        <taxon>Bacillales</taxon>
        <taxon>Paenibacillaceae</taxon>
        <taxon>Paenibacillus</taxon>
    </lineage>
</organism>
<dbReference type="OrthoDB" id="9758307at2"/>
<dbReference type="PANTHER" id="PTHR42792">
    <property type="entry name" value="FLAGELLIN"/>
    <property type="match status" value="1"/>
</dbReference>
<comment type="similarity">
    <text evidence="2">Belongs to the bacterial flagellin family.</text>
</comment>
<gene>
    <name evidence="7" type="ORF">AMS66_03840</name>
</gene>
<feature type="domain" description="Flagellin N-terminal" evidence="5">
    <location>
        <begin position="3"/>
        <end position="138"/>
    </location>
</feature>
<dbReference type="PANTHER" id="PTHR42792:SF1">
    <property type="entry name" value="FLAGELLAR HOOK-ASSOCIATED PROTEIN 3"/>
    <property type="match status" value="1"/>
</dbReference>
<dbReference type="PATRIC" id="fig|1705561.3.peg.431"/>
<dbReference type="EMBL" id="LITU01000034">
    <property type="protein sequence ID" value="KOY17755.1"/>
    <property type="molecule type" value="Genomic_DNA"/>
</dbReference>